<dbReference type="Proteomes" id="UP000785679">
    <property type="component" value="Unassembled WGS sequence"/>
</dbReference>
<gene>
    <name evidence="2" type="ORF">FGO68_gene5991</name>
</gene>
<dbReference type="OrthoDB" id="313591at2759"/>
<accession>A0A8J8NYQ6</accession>
<feature type="compositionally biased region" description="Pro residues" evidence="1">
    <location>
        <begin position="1"/>
        <end position="10"/>
    </location>
</feature>
<feature type="region of interest" description="Disordered" evidence="1">
    <location>
        <begin position="248"/>
        <end position="280"/>
    </location>
</feature>
<reference evidence="2" key="1">
    <citation type="submission" date="2019-06" db="EMBL/GenBank/DDBJ databases">
        <authorList>
            <person name="Zheng W."/>
        </authorList>
    </citation>
    <scope>NUCLEOTIDE SEQUENCE</scope>
    <source>
        <strain evidence="2">QDHG01</strain>
    </source>
</reference>
<evidence type="ECO:0000313" key="2">
    <source>
        <dbReference type="EMBL" id="TNV84098.1"/>
    </source>
</evidence>
<protein>
    <submittedName>
        <fullName evidence="2">Uncharacterized protein</fullName>
    </submittedName>
</protein>
<feature type="region of interest" description="Disordered" evidence="1">
    <location>
        <begin position="1"/>
        <end position="55"/>
    </location>
</feature>
<evidence type="ECO:0000256" key="1">
    <source>
        <dbReference type="SAM" id="MobiDB-lite"/>
    </source>
</evidence>
<comment type="caution">
    <text evidence="2">The sequence shown here is derived from an EMBL/GenBank/DDBJ whole genome shotgun (WGS) entry which is preliminary data.</text>
</comment>
<feature type="compositionally biased region" description="Low complexity" evidence="1">
    <location>
        <begin position="248"/>
        <end position="276"/>
    </location>
</feature>
<organism evidence="2 3">
    <name type="scientific">Halteria grandinella</name>
    <dbReference type="NCBI Taxonomy" id="5974"/>
    <lineage>
        <taxon>Eukaryota</taxon>
        <taxon>Sar</taxon>
        <taxon>Alveolata</taxon>
        <taxon>Ciliophora</taxon>
        <taxon>Intramacronucleata</taxon>
        <taxon>Spirotrichea</taxon>
        <taxon>Stichotrichia</taxon>
        <taxon>Sporadotrichida</taxon>
        <taxon>Halteriidae</taxon>
        <taxon>Halteria</taxon>
    </lineage>
</organism>
<dbReference type="AlphaFoldDB" id="A0A8J8NYQ6"/>
<evidence type="ECO:0000313" key="3">
    <source>
        <dbReference type="Proteomes" id="UP000785679"/>
    </source>
</evidence>
<keyword evidence="3" id="KW-1185">Reference proteome</keyword>
<feature type="compositionally biased region" description="Basic residues" evidence="1">
    <location>
        <begin position="22"/>
        <end position="34"/>
    </location>
</feature>
<name>A0A8J8NYQ6_HALGN</name>
<feature type="compositionally biased region" description="Low complexity" evidence="1">
    <location>
        <begin position="43"/>
        <end position="55"/>
    </location>
</feature>
<proteinExistence type="predicted"/>
<sequence length="692" mass="77733">MPPFPFPFGPPGAQQQQSNVHAHAHNHPHAHAHPHPPNPQPQPGSSAPQQNSQQQNVFQLPHQTLHSIGMICNQMMGRDSSFPGPIMPQLPFDRNMVVLLGSFMSQLAFNFTRVAPLLQRCGDLLQRESLLANPRDRTLTQDMANNLGRALEEISRATGSTAHFYRTLNITEGQNQCDIQSYSREFTPLIELTGSVQRAPQPRPNVQVHVQHQQIPVPQQPNPLQQQQQINNSFMDQLSSLGERINQMAPPQQPAQANPPSSEAQEQAQQQPPASENPLNGFLRLAQPLISNVLQSNNLNQPISSLVEEDESDSLFVQLTSSLSLSEMLAVMQGNLGAISGLNQKLRTILLRKMGGEDTAEKRKAMVEEEAGKFKAFLKIPEEIKPHIYEGFDPLLVSEEVVDNHFARILDLILDFDPSQPDAVFIEEMKDALSYFIGEWIEELQDGFHNGLSDVVVFFRDNFKELLVAGAGPEMGMMIGMMGTDTIMRYVTGANNRYKERKQAIVAAAKARAEKKKQGLSAVSLHEPVASVVAEDAKMEEVEEQKDISPELLKKRFWDKWRQTIDEDFEDLQDAPADQRPLSRAYLSLCPANRTSNKQVQDEKTASQDYLAQGQKVNFKEDHVRQTIRANLMKAGFPQQKVDEVMGNVEHLPPALVGSFYEMLREDLRERIHSDKDYKAAGKGRFEHLDKL</sequence>
<dbReference type="EMBL" id="RRYP01003143">
    <property type="protein sequence ID" value="TNV84098.1"/>
    <property type="molecule type" value="Genomic_DNA"/>
</dbReference>